<dbReference type="EMBL" id="JBHTKB010000001">
    <property type="protein sequence ID" value="MFD0912065.1"/>
    <property type="molecule type" value="Genomic_DNA"/>
</dbReference>
<accession>A0ABW3F541</accession>
<proteinExistence type="predicted"/>
<keyword evidence="3" id="KW-1185">Reference proteome</keyword>
<reference evidence="3" key="1">
    <citation type="journal article" date="2019" name="Int. J. Syst. Evol. Microbiol.">
        <title>The Global Catalogue of Microorganisms (GCM) 10K type strain sequencing project: providing services to taxonomists for standard genome sequencing and annotation.</title>
        <authorList>
            <consortium name="The Broad Institute Genomics Platform"/>
            <consortium name="The Broad Institute Genome Sequencing Center for Infectious Disease"/>
            <person name="Wu L."/>
            <person name="Ma J."/>
        </authorList>
    </citation>
    <scope>NUCLEOTIDE SEQUENCE [LARGE SCALE GENOMIC DNA]</scope>
    <source>
        <strain evidence="3">CCUG 58412</strain>
    </source>
</reference>
<evidence type="ECO:0000313" key="2">
    <source>
        <dbReference type="EMBL" id="MFD0912065.1"/>
    </source>
</evidence>
<dbReference type="Proteomes" id="UP001597128">
    <property type="component" value="Unassembled WGS sequence"/>
</dbReference>
<sequence>MNKAFHANPFHSNLGFWRKTMEVKDWITIVSALIVAIGWFVTGYLNRVKDVAQKRLEYRLKALEAFLVVWFAIQKNSAPFTQPEFLTQLEDARSKFQLYGFKDEIEWMEKLVSAMEKQNVPAANEMLRTLVPLVRVRIRNELKIAG</sequence>
<protein>
    <submittedName>
        <fullName evidence="2">Uncharacterized protein</fullName>
    </submittedName>
</protein>
<feature type="transmembrane region" description="Helical" evidence="1">
    <location>
        <begin position="26"/>
        <end position="45"/>
    </location>
</feature>
<gene>
    <name evidence="2" type="ORF">ACFQ1Z_00765</name>
</gene>
<keyword evidence="1" id="KW-1133">Transmembrane helix</keyword>
<name>A0ABW3F541_9PROT</name>
<organism evidence="2 3">
    <name type="scientific">Methylophilus luteus</name>
    <dbReference type="NCBI Taxonomy" id="640108"/>
    <lineage>
        <taxon>Bacteria</taxon>
        <taxon>Pseudomonadati</taxon>
        <taxon>Pseudomonadota</taxon>
        <taxon>Betaproteobacteria</taxon>
        <taxon>Nitrosomonadales</taxon>
        <taxon>Methylophilaceae</taxon>
        <taxon>Methylophilus</taxon>
    </lineage>
</organism>
<evidence type="ECO:0000256" key="1">
    <source>
        <dbReference type="SAM" id="Phobius"/>
    </source>
</evidence>
<dbReference type="RefSeq" id="WP_379054658.1">
    <property type="nucleotide sequence ID" value="NZ_JBHTKB010000001.1"/>
</dbReference>
<keyword evidence="1" id="KW-0812">Transmembrane</keyword>
<comment type="caution">
    <text evidence="2">The sequence shown here is derived from an EMBL/GenBank/DDBJ whole genome shotgun (WGS) entry which is preliminary data.</text>
</comment>
<evidence type="ECO:0000313" key="3">
    <source>
        <dbReference type="Proteomes" id="UP001597128"/>
    </source>
</evidence>
<keyword evidence="1" id="KW-0472">Membrane</keyword>